<dbReference type="Pfam" id="PF00356">
    <property type="entry name" value="LacI"/>
    <property type="match status" value="1"/>
</dbReference>
<organism evidence="6 7">
    <name type="scientific">Devosia insulae DS-56</name>
    <dbReference type="NCBI Taxonomy" id="1116389"/>
    <lineage>
        <taxon>Bacteria</taxon>
        <taxon>Pseudomonadati</taxon>
        <taxon>Pseudomonadota</taxon>
        <taxon>Alphaproteobacteria</taxon>
        <taxon>Hyphomicrobiales</taxon>
        <taxon>Devosiaceae</taxon>
        <taxon>Devosia</taxon>
    </lineage>
</organism>
<dbReference type="SMART" id="SM00354">
    <property type="entry name" value="HTH_LACI"/>
    <property type="match status" value="1"/>
</dbReference>
<keyword evidence="4" id="KW-0804">Transcription</keyword>
<gene>
    <name evidence="6" type="ORF">VW23_023830</name>
</gene>
<evidence type="ECO:0000256" key="1">
    <source>
        <dbReference type="ARBA" id="ARBA00022491"/>
    </source>
</evidence>
<dbReference type="InterPro" id="IPR000843">
    <property type="entry name" value="HTH_LacI"/>
</dbReference>
<dbReference type="SUPFAM" id="SSF47413">
    <property type="entry name" value="lambda repressor-like DNA-binding domains"/>
    <property type="match status" value="1"/>
</dbReference>
<dbReference type="PANTHER" id="PTHR30146">
    <property type="entry name" value="LACI-RELATED TRANSCRIPTIONAL REPRESSOR"/>
    <property type="match status" value="1"/>
</dbReference>
<evidence type="ECO:0000256" key="3">
    <source>
        <dbReference type="ARBA" id="ARBA00023125"/>
    </source>
</evidence>
<comment type="caution">
    <text evidence="6">The sequence shown here is derived from an EMBL/GenBank/DDBJ whole genome shotgun (WGS) entry which is preliminary data.</text>
</comment>
<reference evidence="6 7" key="1">
    <citation type="journal article" date="2015" name="Genome Announc.">
        <title>Genome Assemblies of Three Soil-Associated Devosia species: D. insulae, D. limi, and D. soli.</title>
        <authorList>
            <person name="Hassan Y.I."/>
            <person name="Lepp D."/>
            <person name="Zhou T."/>
        </authorList>
    </citation>
    <scope>NUCLEOTIDE SEQUENCE [LARGE SCALE GENOMIC DNA]</scope>
    <source>
        <strain evidence="6 7">DS-56</strain>
    </source>
</reference>
<evidence type="ECO:0000313" key="7">
    <source>
        <dbReference type="Proteomes" id="UP000095463"/>
    </source>
</evidence>
<dbReference type="GO" id="GO:0003700">
    <property type="term" value="F:DNA-binding transcription factor activity"/>
    <property type="evidence" value="ECO:0007669"/>
    <property type="project" value="TreeGrafter"/>
</dbReference>
<keyword evidence="1" id="KW-0678">Repressor</keyword>
<protein>
    <recommendedName>
        <fullName evidence="5">HTH lacI-type domain-containing protein</fullName>
    </recommendedName>
</protein>
<keyword evidence="7" id="KW-1185">Reference proteome</keyword>
<dbReference type="CDD" id="cd01392">
    <property type="entry name" value="HTH_LacI"/>
    <property type="match status" value="1"/>
</dbReference>
<dbReference type="Gene3D" id="3.40.50.2300">
    <property type="match status" value="2"/>
</dbReference>
<dbReference type="PROSITE" id="PS50932">
    <property type="entry name" value="HTH_LACI_2"/>
    <property type="match status" value="1"/>
</dbReference>
<dbReference type="InterPro" id="IPR046335">
    <property type="entry name" value="LacI/GalR-like_sensor"/>
</dbReference>
<dbReference type="AlphaFoldDB" id="A0A1E5XMP7"/>
<evidence type="ECO:0000256" key="4">
    <source>
        <dbReference type="ARBA" id="ARBA00023163"/>
    </source>
</evidence>
<dbReference type="SUPFAM" id="SSF53822">
    <property type="entry name" value="Periplasmic binding protein-like I"/>
    <property type="match status" value="1"/>
</dbReference>
<keyword evidence="3" id="KW-0238">DNA-binding</keyword>
<dbReference type="GO" id="GO:0000976">
    <property type="term" value="F:transcription cis-regulatory region binding"/>
    <property type="evidence" value="ECO:0007669"/>
    <property type="project" value="TreeGrafter"/>
</dbReference>
<dbReference type="InterPro" id="IPR010982">
    <property type="entry name" value="Lambda_DNA-bd_dom_sf"/>
</dbReference>
<keyword evidence="2" id="KW-0805">Transcription regulation</keyword>
<sequence length="336" mass="36657">MIEIGERAGVSQATVSLVLNRVPNARVAEATRARVLEAADALGYRKGPQHHVPENKTRVIGLLLDEVTTTPFAMPFIEGAREEAALQDVVVATFSTRSDPKLESLALDMLLSNQIIGVLYASLVTRSVDVPERLRDVPTVLLNCYDKQRYYPSVVPADVTGGYAATEALLKAGHRRIAHLAGESWIQAADDRERGYRQALASWDVPVDENLIMRGGWTIHGGRDLTTRLLDMPNPPTGIFAFNDRMAVGAYGALQARGLRVPDDMSVVGFDDEDTSMYMNPPLSTVVLPHEEMARWAVGTLLDEQLPAASPRRVKIECPLISRGSIGPVPVRAAAE</sequence>
<proteinExistence type="predicted"/>
<dbReference type="Proteomes" id="UP000095463">
    <property type="component" value="Unassembled WGS sequence"/>
</dbReference>
<accession>A0A1E5XMP7</accession>
<dbReference type="InterPro" id="IPR028082">
    <property type="entry name" value="Peripla_BP_I"/>
</dbReference>
<evidence type="ECO:0000313" key="6">
    <source>
        <dbReference type="EMBL" id="OEO29877.1"/>
    </source>
</evidence>
<dbReference type="CDD" id="cd06288">
    <property type="entry name" value="PBP1_sucrose_transcription_regulator"/>
    <property type="match status" value="1"/>
</dbReference>
<dbReference type="PANTHER" id="PTHR30146:SF148">
    <property type="entry name" value="HTH-TYPE TRANSCRIPTIONAL REPRESSOR PURR-RELATED"/>
    <property type="match status" value="1"/>
</dbReference>
<dbReference type="Gene3D" id="1.10.260.40">
    <property type="entry name" value="lambda repressor-like DNA-binding domains"/>
    <property type="match status" value="1"/>
</dbReference>
<evidence type="ECO:0000256" key="2">
    <source>
        <dbReference type="ARBA" id="ARBA00023015"/>
    </source>
</evidence>
<feature type="domain" description="HTH lacI-type" evidence="5">
    <location>
        <begin position="1"/>
        <end position="45"/>
    </location>
</feature>
<dbReference type="EMBL" id="LAJE02000247">
    <property type="protein sequence ID" value="OEO29877.1"/>
    <property type="molecule type" value="Genomic_DNA"/>
</dbReference>
<name>A0A1E5XMP7_9HYPH</name>
<dbReference type="Pfam" id="PF13377">
    <property type="entry name" value="Peripla_BP_3"/>
    <property type="match status" value="1"/>
</dbReference>
<evidence type="ECO:0000259" key="5">
    <source>
        <dbReference type="PROSITE" id="PS50932"/>
    </source>
</evidence>